<dbReference type="AlphaFoldDB" id="A0A7Y0L3J2"/>
<gene>
    <name evidence="3" type="ORF">HIJ39_09785</name>
</gene>
<evidence type="ECO:0000313" key="4">
    <source>
        <dbReference type="Proteomes" id="UP000533476"/>
    </source>
</evidence>
<keyword evidence="1" id="KW-0238">DNA-binding</keyword>
<evidence type="ECO:0000313" key="3">
    <source>
        <dbReference type="EMBL" id="NMP22641.1"/>
    </source>
</evidence>
<dbReference type="GO" id="GO:0005829">
    <property type="term" value="C:cytosol"/>
    <property type="evidence" value="ECO:0007669"/>
    <property type="project" value="TreeGrafter"/>
</dbReference>
<dbReference type="SMART" id="SM00530">
    <property type="entry name" value="HTH_XRE"/>
    <property type="match status" value="1"/>
</dbReference>
<protein>
    <submittedName>
        <fullName evidence="3">Helix-turn-helix transcriptional regulator</fullName>
    </submittedName>
</protein>
<dbReference type="GO" id="GO:0003700">
    <property type="term" value="F:DNA-binding transcription factor activity"/>
    <property type="evidence" value="ECO:0007669"/>
    <property type="project" value="TreeGrafter"/>
</dbReference>
<evidence type="ECO:0000259" key="2">
    <source>
        <dbReference type="PROSITE" id="PS50943"/>
    </source>
</evidence>
<dbReference type="CDD" id="cd00093">
    <property type="entry name" value="HTH_XRE"/>
    <property type="match status" value="1"/>
</dbReference>
<dbReference type="RefSeq" id="WP_169099138.1">
    <property type="nucleotide sequence ID" value="NZ_JABBVZ010000027.1"/>
</dbReference>
<dbReference type="PANTHER" id="PTHR46797">
    <property type="entry name" value="HTH-TYPE TRANSCRIPTIONAL REGULATOR"/>
    <property type="match status" value="1"/>
</dbReference>
<dbReference type="InterPro" id="IPR010982">
    <property type="entry name" value="Lambda_DNA-bd_dom_sf"/>
</dbReference>
<dbReference type="PANTHER" id="PTHR46797:SF1">
    <property type="entry name" value="METHYLPHOSPHONATE SYNTHASE"/>
    <property type="match status" value="1"/>
</dbReference>
<dbReference type="Gene3D" id="1.10.260.40">
    <property type="entry name" value="lambda repressor-like DNA-binding domains"/>
    <property type="match status" value="1"/>
</dbReference>
<dbReference type="GO" id="GO:0003677">
    <property type="term" value="F:DNA binding"/>
    <property type="evidence" value="ECO:0007669"/>
    <property type="project" value="UniProtKB-KW"/>
</dbReference>
<accession>A0A7Y0L3J2</accession>
<keyword evidence="4" id="KW-1185">Reference proteome</keyword>
<dbReference type="SUPFAM" id="SSF47413">
    <property type="entry name" value="lambda repressor-like DNA-binding domains"/>
    <property type="match status" value="1"/>
</dbReference>
<dbReference type="InterPro" id="IPR050807">
    <property type="entry name" value="TransReg_Diox_bact_type"/>
</dbReference>
<name>A0A7Y0L3J2_9FIRM</name>
<dbReference type="InterPro" id="IPR001387">
    <property type="entry name" value="Cro/C1-type_HTH"/>
</dbReference>
<proteinExistence type="predicted"/>
<dbReference type="Pfam" id="PF01381">
    <property type="entry name" value="HTH_3"/>
    <property type="match status" value="1"/>
</dbReference>
<evidence type="ECO:0000256" key="1">
    <source>
        <dbReference type="ARBA" id="ARBA00023125"/>
    </source>
</evidence>
<comment type="caution">
    <text evidence="3">The sequence shown here is derived from an EMBL/GenBank/DDBJ whole genome shotgun (WGS) entry which is preliminary data.</text>
</comment>
<organism evidence="3 4">
    <name type="scientific">Sulfobacillus harzensis</name>
    <dbReference type="NCBI Taxonomy" id="2729629"/>
    <lineage>
        <taxon>Bacteria</taxon>
        <taxon>Bacillati</taxon>
        <taxon>Bacillota</taxon>
        <taxon>Clostridia</taxon>
        <taxon>Eubacteriales</taxon>
        <taxon>Clostridiales Family XVII. Incertae Sedis</taxon>
        <taxon>Sulfobacillus</taxon>
    </lineage>
</organism>
<dbReference type="Proteomes" id="UP000533476">
    <property type="component" value="Unassembled WGS sequence"/>
</dbReference>
<dbReference type="PROSITE" id="PS50943">
    <property type="entry name" value="HTH_CROC1"/>
    <property type="match status" value="1"/>
</dbReference>
<sequence length="98" mass="11308">MDFIHDYVKHRAQSDPAFQHAWEDGTLKWEIAKQFIGIRLELEMTQEQFAEHIGVKQSFLSQLENGEHNLTIETLQQLAQRAGATVHVHLVLHEPPTP</sequence>
<reference evidence="3 4" key="1">
    <citation type="submission" date="2020-04" db="EMBL/GenBank/DDBJ databases">
        <authorList>
            <person name="Zhang R."/>
            <person name="Schippers A."/>
        </authorList>
    </citation>
    <scope>NUCLEOTIDE SEQUENCE [LARGE SCALE GENOMIC DNA]</scope>
    <source>
        <strain evidence="3 4">DSM 109850</strain>
    </source>
</reference>
<dbReference type="EMBL" id="JABBVZ010000027">
    <property type="protein sequence ID" value="NMP22641.1"/>
    <property type="molecule type" value="Genomic_DNA"/>
</dbReference>
<feature type="domain" description="HTH cro/C1-type" evidence="2">
    <location>
        <begin position="38"/>
        <end position="89"/>
    </location>
</feature>